<evidence type="ECO:0008006" key="3">
    <source>
        <dbReference type="Google" id="ProtNLM"/>
    </source>
</evidence>
<dbReference type="AlphaFoldDB" id="A0A401ZWX7"/>
<dbReference type="Pfam" id="PF02012">
    <property type="entry name" value="BNR"/>
    <property type="match status" value="2"/>
</dbReference>
<accession>A0A401ZWX7</accession>
<dbReference type="InterPro" id="IPR002860">
    <property type="entry name" value="BNR_rpt"/>
</dbReference>
<dbReference type="Proteomes" id="UP000287352">
    <property type="component" value="Unassembled WGS sequence"/>
</dbReference>
<protein>
    <recommendedName>
        <fullName evidence="3">Sortilin N-terminal domain-containing protein</fullName>
    </recommendedName>
</protein>
<dbReference type="InterPro" id="IPR015943">
    <property type="entry name" value="WD40/YVTN_repeat-like_dom_sf"/>
</dbReference>
<proteinExistence type="predicted"/>
<comment type="caution">
    <text evidence="1">The sequence shown here is derived from an EMBL/GenBank/DDBJ whole genome shotgun (WGS) entry which is preliminary data.</text>
</comment>
<dbReference type="SUPFAM" id="SSF110296">
    <property type="entry name" value="Oligoxyloglucan reducing end-specific cellobiohydrolase"/>
    <property type="match status" value="1"/>
</dbReference>
<dbReference type="EMBL" id="BIFR01000001">
    <property type="protein sequence ID" value="GCE11375.1"/>
    <property type="molecule type" value="Genomic_DNA"/>
</dbReference>
<dbReference type="PANTHER" id="PTHR43739:SF5">
    <property type="entry name" value="EXO-ALPHA-SIALIDASE"/>
    <property type="match status" value="1"/>
</dbReference>
<sequence length="274" mass="29023">MVAAGPHQPMEDLMTFSLTASTLNPQRIYVLTQRVYNNPKGTLGLYTSTDQGQSWRLALTTSELGDMYFAAAGNESPDEVYVYLTHRGPDALKVSKDGGQHFSTVGTLPLGNLQGLYALPGAPGQLLIYGNDGIARSSDGGQHWETVAGVSGAVFSVASAGPGQPIYASGDAGITRSTDGGKTFNQVYSQSSYNSLSVPATQPQTIYGKLGSGVYRSTDGGQSWQPLPQLKKSLESVVADPGNADQVYLAANYPTEVYHYNAQSSAWTSLTPKP</sequence>
<dbReference type="GO" id="GO:0010411">
    <property type="term" value="P:xyloglucan metabolic process"/>
    <property type="evidence" value="ECO:0007669"/>
    <property type="project" value="TreeGrafter"/>
</dbReference>
<reference evidence="2" key="1">
    <citation type="submission" date="2018-12" db="EMBL/GenBank/DDBJ databases">
        <title>Tengunoibacter tsumagoiensis gen. nov., sp. nov., Dictyobacter kobayashii sp. nov., D. alpinus sp. nov., and D. joshuensis sp. nov. and description of Dictyobacteraceae fam. nov. within the order Ktedonobacterales isolated from Tengu-no-mugimeshi.</title>
        <authorList>
            <person name="Wang C.M."/>
            <person name="Zheng Y."/>
            <person name="Sakai Y."/>
            <person name="Toyoda A."/>
            <person name="Minakuchi Y."/>
            <person name="Abe K."/>
            <person name="Yokota A."/>
            <person name="Yabe S."/>
        </authorList>
    </citation>
    <scope>NUCLEOTIDE SEQUENCE [LARGE SCALE GENOMIC DNA]</scope>
    <source>
        <strain evidence="2">Uno3</strain>
    </source>
</reference>
<dbReference type="InterPro" id="IPR052025">
    <property type="entry name" value="Xyloglucanase_GH74"/>
</dbReference>
<keyword evidence="2" id="KW-1185">Reference proteome</keyword>
<dbReference type="CDD" id="cd15482">
    <property type="entry name" value="Sialidase_non-viral"/>
    <property type="match status" value="1"/>
</dbReference>
<dbReference type="PANTHER" id="PTHR43739">
    <property type="entry name" value="XYLOGLUCANASE (EUROFUNG)"/>
    <property type="match status" value="1"/>
</dbReference>
<dbReference type="Gene3D" id="2.130.10.10">
    <property type="entry name" value="YVTN repeat-like/Quinoprotein amine dehydrogenase"/>
    <property type="match status" value="2"/>
</dbReference>
<gene>
    <name evidence="1" type="ORF">KTT_12340</name>
</gene>
<name>A0A401ZWX7_9CHLR</name>
<evidence type="ECO:0000313" key="2">
    <source>
        <dbReference type="Proteomes" id="UP000287352"/>
    </source>
</evidence>
<evidence type="ECO:0000313" key="1">
    <source>
        <dbReference type="EMBL" id="GCE11375.1"/>
    </source>
</evidence>
<organism evidence="1 2">
    <name type="scientific">Tengunoibacter tsumagoiensis</name>
    <dbReference type="NCBI Taxonomy" id="2014871"/>
    <lineage>
        <taxon>Bacteria</taxon>
        <taxon>Bacillati</taxon>
        <taxon>Chloroflexota</taxon>
        <taxon>Ktedonobacteria</taxon>
        <taxon>Ktedonobacterales</taxon>
        <taxon>Dictyobacteraceae</taxon>
        <taxon>Tengunoibacter</taxon>
    </lineage>
</organism>